<reference evidence="1" key="1">
    <citation type="submission" date="2014-12" db="EMBL/GenBank/DDBJ databases">
        <title>Insight into the proteome of Arion vulgaris.</title>
        <authorList>
            <person name="Aradska J."/>
            <person name="Bulat T."/>
            <person name="Smidak R."/>
            <person name="Sarate P."/>
            <person name="Gangsoo J."/>
            <person name="Sialana F."/>
            <person name="Bilban M."/>
            <person name="Lubec G."/>
        </authorList>
    </citation>
    <scope>NUCLEOTIDE SEQUENCE</scope>
    <source>
        <tissue evidence="1">Skin</tissue>
    </source>
</reference>
<protein>
    <submittedName>
        <fullName evidence="1">Uncharacterized protein</fullName>
    </submittedName>
</protein>
<gene>
    <name evidence="1" type="primary">ORF1957</name>
</gene>
<sequence>ENYQQLYSTSAQKQTVANLSSEIPVSKPVSLSSSSATPTATSAITKIRINSSHQTTSTTNGTLLVSSLKQPLISEIA</sequence>
<organism evidence="1">
    <name type="scientific">Arion vulgaris</name>
    <dbReference type="NCBI Taxonomy" id="1028688"/>
    <lineage>
        <taxon>Eukaryota</taxon>
        <taxon>Metazoa</taxon>
        <taxon>Spiralia</taxon>
        <taxon>Lophotrochozoa</taxon>
        <taxon>Mollusca</taxon>
        <taxon>Gastropoda</taxon>
        <taxon>Heterobranchia</taxon>
        <taxon>Euthyneura</taxon>
        <taxon>Panpulmonata</taxon>
        <taxon>Eupulmonata</taxon>
        <taxon>Stylommatophora</taxon>
        <taxon>Helicina</taxon>
        <taxon>Arionoidea</taxon>
        <taxon>Arionidae</taxon>
        <taxon>Arion</taxon>
    </lineage>
</organism>
<feature type="non-terminal residue" evidence="1">
    <location>
        <position position="77"/>
    </location>
</feature>
<proteinExistence type="predicted"/>
<evidence type="ECO:0000313" key="1">
    <source>
        <dbReference type="EMBL" id="CEK47688.1"/>
    </source>
</evidence>
<dbReference type="AlphaFoldDB" id="A0A0B6XUU7"/>
<name>A0A0B6XUU7_9EUPU</name>
<dbReference type="EMBL" id="HACG01000823">
    <property type="protein sequence ID" value="CEK47688.1"/>
    <property type="molecule type" value="Transcribed_RNA"/>
</dbReference>
<feature type="non-terminal residue" evidence="1">
    <location>
        <position position="1"/>
    </location>
</feature>
<accession>A0A0B6XUU7</accession>